<dbReference type="EMBL" id="JAACJK010000226">
    <property type="protein sequence ID" value="KAF5311473.1"/>
    <property type="molecule type" value="Genomic_DNA"/>
</dbReference>
<proteinExistence type="predicted"/>
<keyword evidence="2" id="KW-1185">Reference proteome</keyword>
<name>A0A8H5ETJ0_9AGAR</name>
<sequence>MMDDSPSQDIPVEILEFIFSICVSWLHPDCRYGTPPNALVGPAYTGLPCRRPKYSLAFTQVCRKWHWVARTSPRLWSTIDLSNTSLADYFITRTAGWAPLAPLDITTTAPPMKISLSHIETACDSLSRAMECNPNHTRRLSVSSLDINLYPIVLHALISTLTGPSLHADFTLLTKLVLRVPPVSILSAIPNHNVNIALGASTNPNPNHVTAGPFTSHHNASHNSNANANLNLNHLTERQCSSARIPLLIASIPIPNVRHLELDGVPVLWSSVQNLRHLSLRSILQSPFAPSLADLQGILARSHASLEFCRLESLELPTAAALDADMDSEATASLNDASRTGVGVEGLETPIVLARLRTLSISAVAPVVSNILHSMVVPPTTHVQLYMSLREDSLRSVLPPWFKIGGPSTSLQDVESSDVSSLRLSRHSAFFLRSTPQPLQTTSTIPMSSKSEWDIGTPAFSLSSACTKAIAAHVLDSLSYPSSSSSTGIYPLSALTSLTLGVGVLLDIPTASLHTFLQYGAVNLEELRVGYQCDLGGLLSGLVGECGGGLVCGEGEDAMDVDGDLEPSCVATAETLMLLPCPKLRLLSFNRPTDRWWNFGSLWLDALVETVVARERGGGGGKVMRVELRRCHEVDNASLEMSWGACAGGAAGKVGERFVLVE</sequence>
<dbReference type="Proteomes" id="UP000541558">
    <property type="component" value="Unassembled WGS sequence"/>
</dbReference>
<dbReference type="AlphaFoldDB" id="A0A8H5ETJ0"/>
<evidence type="ECO:0000313" key="1">
    <source>
        <dbReference type="EMBL" id="KAF5311473.1"/>
    </source>
</evidence>
<reference evidence="1 2" key="1">
    <citation type="journal article" date="2020" name="ISME J.">
        <title>Uncovering the hidden diversity of litter-decomposition mechanisms in mushroom-forming fungi.</title>
        <authorList>
            <person name="Floudas D."/>
            <person name="Bentzer J."/>
            <person name="Ahren D."/>
            <person name="Johansson T."/>
            <person name="Persson P."/>
            <person name="Tunlid A."/>
        </authorList>
    </citation>
    <scope>NUCLEOTIDE SEQUENCE [LARGE SCALE GENOMIC DNA]</scope>
    <source>
        <strain evidence="1 2">CBS 175.51</strain>
    </source>
</reference>
<evidence type="ECO:0008006" key="3">
    <source>
        <dbReference type="Google" id="ProtNLM"/>
    </source>
</evidence>
<protein>
    <recommendedName>
        <fullName evidence="3">F-box domain-containing protein</fullName>
    </recommendedName>
</protein>
<accession>A0A8H5ETJ0</accession>
<evidence type="ECO:0000313" key="2">
    <source>
        <dbReference type="Proteomes" id="UP000541558"/>
    </source>
</evidence>
<dbReference type="OrthoDB" id="3351939at2759"/>
<organism evidence="1 2">
    <name type="scientific">Ephemerocybe angulata</name>
    <dbReference type="NCBI Taxonomy" id="980116"/>
    <lineage>
        <taxon>Eukaryota</taxon>
        <taxon>Fungi</taxon>
        <taxon>Dikarya</taxon>
        <taxon>Basidiomycota</taxon>
        <taxon>Agaricomycotina</taxon>
        <taxon>Agaricomycetes</taxon>
        <taxon>Agaricomycetidae</taxon>
        <taxon>Agaricales</taxon>
        <taxon>Agaricineae</taxon>
        <taxon>Psathyrellaceae</taxon>
        <taxon>Ephemerocybe</taxon>
    </lineage>
</organism>
<comment type="caution">
    <text evidence="1">The sequence shown here is derived from an EMBL/GenBank/DDBJ whole genome shotgun (WGS) entry which is preliminary data.</text>
</comment>
<gene>
    <name evidence="1" type="ORF">D9611_011634</name>
</gene>